<dbReference type="PATRIC" id="fig|570156.3.peg.1612"/>
<evidence type="ECO:0000313" key="2">
    <source>
        <dbReference type="EMBL" id="KPM81313.1"/>
    </source>
</evidence>
<keyword evidence="1" id="KW-1133">Transmembrane helix</keyword>
<keyword evidence="1" id="KW-0812">Transmembrane</keyword>
<dbReference type="STRING" id="570156.AOG27_18450"/>
<name>A0A0P7DR86_9GAMM</name>
<dbReference type="EMBL" id="LJTC01000014">
    <property type="protein sequence ID" value="KPM81313.1"/>
    <property type="molecule type" value="Genomic_DNA"/>
</dbReference>
<organism evidence="2 3">
    <name type="scientific">Pseudoalteromonas lipolytica</name>
    <dbReference type="NCBI Taxonomy" id="570156"/>
    <lineage>
        <taxon>Bacteria</taxon>
        <taxon>Pseudomonadati</taxon>
        <taxon>Pseudomonadota</taxon>
        <taxon>Gammaproteobacteria</taxon>
        <taxon>Alteromonadales</taxon>
        <taxon>Pseudoalteromonadaceae</taxon>
        <taxon>Pseudoalteromonas</taxon>
    </lineage>
</organism>
<accession>A0A0P7DR86</accession>
<dbReference type="Proteomes" id="UP000050378">
    <property type="component" value="Unassembled WGS sequence"/>
</dbReference>
<proteinExistence type="predicted"/>
<evidence type="ECO:0008006" key="4">
    <source>
        <dbReference type="Google" id="ProtNLM"/>
    </source>
</evidence>
<gene>
    <name evidence="2" type="ORF">AOG27_18450</name>
</gene>
<sequence>MNKRLFKYARKGHKWLGYLLALQIFFWLLGGLVMSSLPLEKVHGKHLANRSLSSPFLLSDYPASIDKITAQFEQIEGIKYSHFLNTPIIEVTSSSGTFTFDGRTGAKMPAPSKAQIIENAQAHLLIDAKITQAQLLTKGPREVGHKANVWQVSFDDWRSTTLYLDSQTGNLITVRSTLWRIFDFFWMLHIMDYDERENFNNPLLISFSATSVLFCITGVLLLLQNVRIKRKKPATRVGQSK</sequence>
<evidence type="ECO:0000256" key="1">
    <source>
        <dbReference type="SAM" id="Phobius"/>
    </source>
</evidence>
<reference evidence="2 3" key="1">
    <citation type="submission" date="2015-09" db="EMBL/GenBank/DDBJ databases">
        <title>Draft Genome Sequence of Pseudoalteromonas lipolytica UCD-48B.</title>
        <authorList>
            <person name="Krusor M."/>
            <person name="Coil D.A."/>
            <person name="Lang J.M."/>
            <person name="Eisen J.A."/>
            <person name="Alexiev A."/>
        </authorList>
    </citation>
    <scope>NUCLEOTIDE SEQUENCE [LARGE SCALE GENOMIC DNA]</scope>
    <source>
        <strain evidence="2 3">UCD-48B</strain>
    </source>
</reference>
<feature type="transmembrane region" description="Helical" evidence="1">
    <location>
        <begin position="203"/>
        <end position="223"/>
    </location>
</feature>
<dbReference type="AlphaFoldDB" id="A0A0P7DR86"/>
<comment type="caution">
    <text evidence="2">The sequence shown here is derived from an EMBL/GenBank/DDBJ whole genome shotgun (WGS) entry which is preliminary data.</text>
</comment>
<evidence type="ECO:0000313" key="3">
    <source>
        <dbReference type="Proteomes" id="UP000050378"/>
    </source>
</evidence>
<dbReference type="OrthoDB" id="9806195at2"/>
<dbReference type="RefSeq" id="WP_054554460.1">
    <property type="nucleotide sequence ID" value="NZ_LJTC01000014.1"/>
</dbReference>
<protein>
    <recommendedName>
        <fullName evidence="4">PepSY-associated TM region</fullName>
    </recommendedName>
</protein>
<keyword evidence="1" id="KW-0472">Membrane</keyword>